<dbReference type="Gene3D" id="3.50.80.20">
    <property type="entry name" value="D-Ala-D-Ala carboxypeptidase C, peptidase S13"/>
    <property type="match status" value="1"/>
</dbReference>
<dbReference type="GO" id="GO:0000270">
    <property type="term" value="P:peptidoglycan metabolic process"/>
    <property type="evidence" value="ECO:0007669"/>
    <property type="project" value="TreeGrafter"/>
</dbReference>
<dbReference type="PRINTS" id="PR00922">
    <property type="entry name" value="DADACBPTASE3"/>
</dbReference>
<accession>A0A1H8TMT7</accession>
<evidence type="ECO:0000313" key="5">
    <source>
        <dbReference type="Proteomes" id="UP000198893"/>
    </source>
</evidence>
<dbReference type="Gene3D" id="3.40.710.10">
    <property type="entry name" value="DD-peptidase/beta-lactamase superfamily"/>
    <property type="match status" value="2"/>
</dbReference>
<dbReference type="PANTHER" id="PTHR30023:SF0">
    <property type="entry name" value="PENICILLIN-SENSITIVE CARBOXYPEPTIDASE A"/>
    <property type="match status" value="1"/>
</dbReference>
<comment type="similarity">
    <text evidence="1">Belongs to the peptidase S13 family.</text>
</comment>
<evidence type="ECO:0000256" key="1">
    <source>
        <dbReference type="ARBA" id="ARBA00006096"/>
    </source>
</evidence>
<reference evidence="4 5" key="1">
    <citation type="submission" date="2016-10" db="EMBL/GenBank/DDBJ databases">
        <authorList>
            <person name="de Groot N.N."/>
        </authorList>
    </citation>
    <scope>NUCLEOTIDE SEQUENCE [LARGE SCALE GENOMIC DNA]</scope>
    <source>
        <strain evidence="4 5">DSM 27842</strain>
    </source>
</reference>
<dbReference type="PANTHER" id="PTHR30023">
    <property type="entry name" value="D-ALANYL-D-ALANINE CARBOXYPEPTIDASE"/>
    <property type="match status" value="1"/>
</dbReference>
<evidence type="ECO:0000256" key="2">
    <source>
        <dbReference type="ARBA" id="ARBA00022801"/>
    </source>
</evidence>
<dbReference type="EMBL" id="FODS01000016">
    <property type="protein sequence ID" value="SEO92165.1"/>
    <property type="molecule type" value="Genomic_DNA"/>
</dbReference>
<protein>
    <submittedName>
        <fullName evidence="4">D-alanyl-D-alanine carboxypeptidase / D-alanyl-D-alanine-endopeptidase (Penicillin-binding protein 4)</fullName>
    </submittedName>
</protein>
<evidence type="ECO:0000313" key="4">
    <source>
        <dbReference type="EMBL" id="SEO92165.1"/>
    </source>
</evidence>
<dbReference type="GO" id="GO:0004185">
    <property type="term" value="F:serine-type carboxypeptidase activity"/>
    <property type="evidence" value="ECO:0007669"/>
    <property type="project" value="InterPro"/>
</dbReference>
<feature type="chain" id="PRO_5011697774" evidence="3">
    <location>
        <begin position="22"/>
        <end position="496"/>
    </location>
</feature>
<dbReference type="NCBIfam" id="TIGR00666">
    <property type="entry name" value="PBP4"/>
    <property type="match status" value="1"/>
</dbReference>
<name>A0A1H8TMT7_9RHOB</name>
<keyword evidence="4" id="KW-0121">Carboxypeptidase</keyword>
<dbReference type="GO" id="GO:0006508">
    <property type="term" value="P:proteolysis"/>
    <property type="evidence" value="ECO:0007669"/>
    <property type="project" value="InterPro"/>
</dbReference>
<organism evidence="4 5">
    <name type="scientific">Salinihabitans flavidus</name>
    <dbReference type="NCBI Taxonomy" id="569882"/>
    <lineage>
        <taxon>Bacteria</taxon>
        <taxon>Pseudomonadati</taxon>
        <taxon>Pseudomonadota</taxon>
        <taxon>Alphaproteobacteria</taxon>
        <taxon>Rhodobacterales</taxon>
        <taxon>Roseobacteraceae</taxon>
        <taxon>Salinihabitans</taxon>
    </lineage>
</organism>
<feature type="signal peptide" evidence="3">
    <location>
        <begin position="1"/>
        <end position="21"/>
    </location>
</feature>
<evidence type="ECO:0000256" key="3">
    <source>
        <dbReference type="SAM" id="SignalP"/>
    </source>
</evidence>
<proteinExistence type="inferred from homology"/>
<keyword evidence="5" id="KW-1185">Reference proteome</keyword>
<keyword evidence="2" id="KW-0378">Hydrolase</keyword>
<dbReference type="STRING" id="569882.SAMN04490248_11630"/>
<dbReference type="AlphaFoldDB" id="A0A1H8TMT7"/>
<keyword evidence="3" id="KW-0732">Signal</keyword>
<dbReference type="RefSeq" id="WP_093119147.1">
    <property type="nucleotide sequence ID" value="NZ_FODS01000016.1"/>
</dbReference>
<dbReference type="InterPro" id="IPR000667">
    <property type="entry name" value="Peptidase_S13"/>
</dbReference>
<dbReference type="OrthoDB" id="5372081at2"/>
<gene>
    <name evidence="4" type="ORF">SAMN04490248_11630</name>
</gene>
<dbReference type="SUPFAM" id="SSF56601">
    <property type="entry name" value="beta-lactamase/transpeptidase-like"/>
    <property type="match status" value="1"/>
</dbReference>
<dbReference type="Pfam" id="PF02113">
    <property type="entry name" value="Peptidase_S13"/>
    <property type="match status" value="1"/>
</dbReference>
<dbReference type="Proteomes" id="UP000198893">
    <property type="component" value="Unassembled WGS sequence"/>
</dbReference>
<sequence length="496" mass="52897">MSKRFSRRFILGGLFSGVAGAALANAPQVSLRPHLRPGQVARGAVPEAGEILSQAGLSGRVSFAVAEVKSGRILEGHSPRTGLPPASVTKAITSLYALDTLGADHRFETILIGTGPVENGRLKGDLVLAGGGDPTLDTDDLAGLAQSLKAQGIHEVTGRFLIWGGALPSVRTIDPGQPEHVGYSPAISGLALNFNRVHFEWSRAESGWSVQMDARSGRYRPGVEVARMQVKDRTTPVYTYADRDGRDHWTVASGALGNGGARWLPVRRPEVYAGEVMQVLARSNGIVLEPPEVVASRPGGTVLARHRSVDLLSILRDMMKYSTNITAEMVGLSATRARGLAPDGLAQSAAHMSAWAAERLGMTNAALVDHSGLGDASRLHAGEMAAALAAVSREERLRPLMKPFVLRDANGRPDKSHPVEVQAKTGTLNFVSGLAGYMKGTGGTDLAFAIFVADTETRAAIPREARERPPGARVWNRKAKQLQQKLIERWGAVYSS</sequence>
<dbReference type="InterPro" id="IPR012338">
    <property type="entry name" value="Beta-lactam/transpept-like"/>
</dbReference>
<keyword evidence="4" id="KW-0645">Protease</keyword>